<reference evidence="5" key="1">
    <citation type="journal article" date="2010" name="Genome Biol.">
        <title>Genome sequence of the necrotrophic plant pathogen Pythium ultimum reveals original pathogenicity mechanisms and effector repertoire.</title>
        <authorList>
            <person name="Levesque C.A."/>
            <person name="Brouwer H."/>
            <person name="Cano L."/>
            <person name="Hamilton J.P."/>
            <person name="Holt C."/>
            <person name="Huitema E."/>
            <person name="Raffaele S."/>
            <person name="Robideau G.P."/>
            <person name="Thines M."/>
            <person name="Win J."/>
            <person name="Zerillo M.M."/>
            <person name="Beakes G.W."/>
            <person name="Boore J.L."/>
            <person name="Busam D."/>
            <person name="Dumas B."/>
            <person name="Ferriera S."/>
            <person name="Fuerstenberg S.I."/>
            <person name="Gachon C.M."/>
            <person name="Gaulin E."/>
            <person name="Govers F."/>
            <person name="Grenville-Briggs L."/>
            <person name="Horner N."/>
            <person name="Hostetler J."/>
            <person name="Jiang R.H."/>
            <person name="Johnson J."/>
            <person name="Krajaejun T."/>
            <person name="Lin H."/>
            <person name="Meijer H.J."/>
            <person name="Moore B."/>
            <person name="Morris P."/>
            <person name="Phuntmart V."/>
            <person name="Puiu D."/>
            <person name="Shetty J."/>
            <person name="Stajich J.E."/>
            <person name="Tripathy S."/>
            <person name="Wawra S."/>
            <person name="van West P."/>
            <person name="Whitty B.R."/>
            <person name="Coutinho P.M."/>
            <person name="Henrissat B."/>
            <person name="Martin F."/>
            <person name="Thomas P.D."/>
            <person name="Tyler B.M."/>
            <person name="De Vries R.P."/>
            <person name="Kamoun S."/>
            <person name="Yandell M."/>
            <person name="Tisserat N."/>
            <person name="Buell C.R."/>
        </authorList>
    </citation>
    <scope>NUCLEOTIDE SEQUENCE</scope>
    <source>
        <strain evidence="5">DAOM:BR144</strain>
    </source>
</reference>
<evidence type="ECO:0000313" key="5">
    <source>
        <dbReference type="Proteomes" id="UP000019132"/>
    </source>
</evidence>
<dbReference type="Pfam" id="PF07687">
    <property type="entry name" value="M20_dimer"/>
    <property type="match status" value="1"/>
</dbReference>
<dbReference type="VEuPathDB" id="FungiDB:PYU1_G015089"/>
<dbReference type="OMA" id="NEYCLFT"/>
<dbReference type="Gene3D" id="3.40.630.10">
    <property type="entry name" value="Zn peptidases"/>
    <property type="match status" value="1"/>
</dbReference>
<protein>
    <recommendedName>
        <fullName evidence="3">Peptidase M20 dimerisation domain-containing protein</fullName>
    </recommendedName>
</protein>
<dbReference type="STRING" id="431595.K3XD21"/>
<evidence type="ECO:0000256" key="1">
    <source>
        <dbReference type="ARBA" id="ARBA00022723"/>
    </source>
</evidence>
<dbReference type="InParanoid" id="K3XD21"/>
<evidence type="ECO:0000256" key="2">
    <source>
        <dbReference type="ARBA" id="ARBA00022801"/>
    </source>
</evidence>
<dbReference type="Gene3D" id="3.30.70.360">
    <property type="match status" value="1"/>
</dbReference>
<dbReference type="GO" id="GO:0016787">
    <property type="term" value="F:hydrolase activity"/>
    <property type="evidence" value="ECO:0007669"/>
    <property type="project" value="UniProtKB-KW"/>
</dbReference>
<name>K3XD21_GLOUD</name>
<dbReference type="SUPFAM" id="SSF53187">
    <property type="entry name" value="Zn-dependent exopeptidases"/>
    <property type="match status" value="1"/>
</dbReference>
<dbReference type="AlphaFoldDB" id="K3XD21"/>
<reference evidence="4" key="3">
    <citation type="submission" date="2015-02" db="UniProtKB">
        <authorList>
            <consortium name="EnsemblProtists"/>
        </authorList>
    </citation>
    <scope>IDENTIFICATION</scope>
    <source>
        <strain evidence="4">DAOM BR144</strain>
    </source>
</reference>
<dbReference type="HOGENOM" id="CLU_051591_1_0_1"/>
<proteinExistence type="predicted"/>
<dbReference type="GO" id="GO:0046872">
    <property type="term" value="F:metal ion binding"/>
    <property type="evidence" value="ECO:0007669"/>
    <property type="project" value="UniProtKB-KW"/>
</dbReference>
<feature type="domain" description="Peptidase M20 dimerisation" evidence="3">
    <location>
        <begin position="204"/>
        <end position="277"/>
    </location>
</feature>
<dbReference type="PANTHER" id="PTHR43808:SF3">
    <property type="entry name" value="ACETYLORNITHINE DEACETYLASE"/>
    <property type="match status" value="1"/>
</dbReference>
<keyword evidence="1" id="KW-0479">Metal-binding</keyword>
<dbReference type="SUPFAM" id="SSF55031">
    <property type="entry name" value="Bacterial exopeptidase dimerisation domain"/>
    <property type="match status" value="1"/>
</dbReference>
<dbReference type="Pfam" id="PF01546">
    <property type="entry name" value="Peptidase_M20"/>
    <property type="match status" value="1"/>
</dbReference>
<reference evidence="5" key="2">
    <citation type="submission" date="2010-04" db="EMBL/GenBank/DDBJ databases">
        <authorList>
            <person name="Buell R."/>
            <person name="Hamilton J."/>
            <person name="Hostetler J."/>
        </authorList>
    </citation>
    <scope>NUCLEOTIDE SEQUENCE [LARGE SCALE GENOMIC DNA]</scope>
    <source>
        <strain evidence="5">DAOM:BR144</strain>
    </source>
</reference>
<accession>K3XD21</accession>
<sequence>MASLLQQIELDETAYIELLRKLISVADKVQNAPDLGLVPQENVVSDFVLAELEPYTTKHGGFLSVERVEFVAGRGNVIIKYQHPDFADSTQTLAFVGSHLDVVPANPEGWARDPFTLSVEGDKLYGRGTTDCLGHVALMTQLFLQLAKNKVRTKTQVVAVLIASEENGEIPGVGVETLMESGKIDFIKNGPVIWVDCSDSQPCIGTAGAITWSLKATGKLFHSGLPNLGINGLELGMDALVKIQERFYKDFGPLEQEREYNFSCPSTMKPTRIESSTNGLNQM</sequence>
<dbReference type="EMBL" id="ADOS01000069">
    <property type="status" value="NOT_ANNOTATED_CDS"/>
    <property type="molecule type" value="Genomic_DNA"/>
</dbReference>
<dbReference type="PANTHER" id="PTHR43808">
    <property type="entry name" value="ACETYLORNITHINE DEACETYLASE"/>
    <property type="match status" value="1"/>
</dbReference>
<dbReference type="InterPro" id="IPR050072">
    <property type="entry name" value="Peptidase_M20A"/>
</dbReference>
<dbReference type="EnsemblProtists" id="PYU1_T015120">
    <property type="protein sequence ID" value="PYU1_T015120"/>
    <property type="gene ID" value="PYU1_G015089"/>
</dbReference>
<keyword evidence="2" id="KW-0378">Hydrolase</keyword>
<keyword evidence="5" id="KW-1185">Reference proteome</keyword>
<dbReference type="Proteomes" id="UP000019132">
    <property type="component" value="Unassembled WGS sequence"/>
</dbReference>
<organism evidence="4 5">
    <name type="scientific">Globisporangium ultimum (strain ATCC 200006 / CBS 805.95 / DAOM BR144)</name>
    <name type="common">Pythium ultimum</name>
    <dbReference type="NCBI Taxonomy" id="431595"/>
    <lineage>
        <taxon>Eukaryota</taxon>
        <taxon>Sar</taxon>
        <taxon>Stramenopiles</taxon>
        <taxon>Oomycota</taxon>
        <taxon>Peronosporomycetes</taxon>
        <taxon>Pythiales</taxon>
        <taxon>Pythiaceae</taxon>
        <taxon>Globisporangium</taxon>
    </lineage>
</organism>
<dbReference type="eggNOG" id="KOG2276">
    <property type="taxonomic scope" value="Eukaryota"/>
</dbReference>
<evidence type="ECO:0000313" key="4">
    <source>
        <dbReference type="EnsemblProtists" id="PYU1_T015120"/>
    </source>
</evidence>
<dbReference type="InterPro" id="IPR011650">
    <property type="entry name" value="Peptidase_M20_dimer"/>
</dbReference>
<dbReference type="InterPro" id="IPR002933">
    <property type="entry name" value="Peptidase_M20"/>
</dbReference>
<dbReference type="InterPro" id="IPR036264">
    <property type="entry name" value="Bact_exopeptidase_dim_dom"/>
</dbReference>
<evidence type="ECO:0000259" key="3">
    <source>
        <dbReference type="Pfam" id="PF07687"/>
    </source>
</evidence>